<feature type="binding site" evidence="6">
    <location>
        <position position="90"/>
    </location>
    <ligand>
        <name>Zn(2+)</name>
        <dbReference type="ChEBI" id="CHEBI:29105"/>
        <label>2</label>
        <note>catalytic</note>
    </ligand>
</feature>
<dbReference type="SMART" id="SM00235">
    <property type="entry name" value="ZnMc"/>
    <property type="match status" value="1"/>
</dbReference>
<dbReference type="GeneID" id="110747149"/>
<dbReference type="PANTHER" id="PTHR10201:SF213">
    <property type="entry name" value="METALLOENDOPROTEINASE 2-MMP-LIKE"/>
    <property type="match status" value="1"/>
</dbReference>
<dbReference type="InterPro" id="IPR001818">
    <property type="entry name" value="Pept_M10_metallopeptidase"/>
</dbReference>
<evidence type="ECO:0000259" key="8">
    <source>
        <dbReference type="SMART" id="SM00235"/>
    </source>
</evidence>
<organism evidence="9 10">
    <name type="scientific">Prunus avium</name>
    <name type="common">Cherry</name>
    <name type="synonym">Cerasus avium</name>
    <dbReference type="NCBI Taxonomy" id="42229"/>
    <lineage>
        <taxon>Eukaryota</taxon>
        <taxon>Viridiplantae</taxon>
        <taxon>Streptophyta</taxon>
        <taxon>Embryophyta</taxon>
        <taxon>Tracheophyta</taxon>
        <taxon>Spermatophyta</taxon>
        <taxon>Magnoliopsida</taxon>
        <taxon>eudicotyledons</taxon>
        <taxon>Gunneridae</taxon>
        <taxon>Pentapetalae</taxon>
        <taxon>rosids</taxon>
        <taxon>fabids</taxon>
        <taxon>Rosales</taxon>
        <taxon>Rosaceae</taxon>
        <taxon>Amygdaloideae</taxon>
        <taxon>Amygdaleae</taxon>
        <taxon>Prunus</taxon>
    </lineage>
</organism>
<dbReference type="InterPro" id="IPR006026">
    <property type="entry name" value="Peptidase_Metallo"/>
</dbReference>
<dbReference type="PANTHER" id="PTHR10201">
    <property type="entry name" value="MATRIX METALLOPROTEINASE"/>
    <property type="match status" value="1"/>
</dbReference>
<feature type="binding site" evidence="6">
    <location>
        <position position="108"/>
    </location>
    <ligand>
        <name>Zn(2+)</name>
        <dbReference type="ChEBI" id="CHEBI:29105"/>
        <label>2</label>
        <note>catalytic</note>
    </ligand>
</feature>
<feature type="binding site" evidence="6">
    <location>
        <position position="48"/>
    </location>
    <ligand>
        <name>Ca(2+)</name>
        <dbReference type="ChEBI" id="CHEBI:29108"/>
        <label>3</label>
    </ligand>
</feature>
<dbReference type="InterPro" id="IPR024079">
    <property type="entry name" value="MetalloPept_cat_dom_sf"/>
</dbReference>
<dbReference type="InterPro" id="IPR033739">
    <property type="entry name" value="M10A_MMP"/>
</dbReference>
<protein>
    <submittedName>
        <fullName evidence="10">Metalloendoproteinase 3-MMP-like</fullName>
    </submittedName>
</protein>
<feature type="binding site" evidence="6">
    <location>
        <position position="71"/>
    </location>
    <ligand>
        <name>Ca(2+)</name>
        <dbReference type="ChEBI" id="CHEBI:29108"/>
        <label>1</label>
    </ligand>
</feature>
<feature type="binding site" evidence="6">
    <location>
        <position position="71"/>
    </location>
    <ligand>
        <name>Ca(2+)</name>
        <dbReference type="ChEBI" id="CHEBI:29108"/>
        <label>3</label>
    </ligand>
</feature>
<keyword evidence="4 6" id="KW-0862">Zinc</keyword>
<evidence type="ECO:0000256" key="7">
    <source>
        <dbReference type="SAM" id="MobiDB-lite"/>
    </source>
</evidence>
<dbReference type="KEGG" id="pavi:110747149"/>
<feature type="binding site" evidence="6">
    <location>
        <position position="49"/>
    </location>
    <ligand>
        <name>Ca(2+)</name>
        <dbReference type="ChEBI" id="CHEBI:29108"/>
        <label>3</label>
    </ligand>
</feature>
<dbReference type="PRINTS" id="PR00138">
    <property type="entry name" value="MATRIXIN"/>
</dbReference>
<dbReference type="AlphaFoldDB" id="A0A6P5RJ84"/>
<gene>
    <name evidence="10" type="primary">LOC110747149</name>
</gene>
<dbReference type="SUPFAM" id="SSF55486">
    <property type="entry name" value="Metalloproteases ('zincins'), catalytic domain"/>
    <property type="match status" value="2"/>
</dbReference>
<evidence type="ECO:0000313" key="9">
    <source>
        <dbReference type="Proteomes" id="UP000515124"/>
    </source>
</evidence>
<feature type="domain" description="Peptidase metallopeptidase" evidence="8">
    <location>
        <begin position="1"/>
        <end position="128"/>
    </location>
</feature>
<dbReference type="CDD" id="cd04278">
    <property type="entry name" value="ZnMc_MMP"/>
    <property type="match status" value="1"/>
</dbReference>
<sequence length="236" mass="25010">MSAVARAFVTWQGNTHFTFSQAQSVESADLKIGFGRDDHGDGANNAFDGPGKTIAHAFPPSDGRFHYDADETWVVGAVPGGFDLETVALHEIGHLLGLHHSDVPGAVMQSAIPPGYTQSLHADDTFTSSGKNALNKFKLQLSSASMVYQETLSTTKKNGAEKVPTKKETQKNDRSPANAVSGAYDLETVALHEIGHLLGLGHSSVQGAIMYPTITPGVTKGLHGDDIQGIKALYNA</sequence>
<evidence type="ECO:0000256" key="2">
    <source>
        <dbReference type="ARBA" id="ARBA00022723"/>
    </source>
</evidence>
<dbReference type="GO" id="GO:0030574">
    <property type="term" value="P:collagen catabolic process"/>
    <property type="evidence" value="ECO:0007669"/>
    <property type="project" value="TreeGrafter"/>
</dbReference>
<dbReference type="Pfam" id="PF00413">
    <property type="entry name" value="Peptidase_M10"/>
    <property type="match status" value="2"/>
</dbReference>
<feature type="binding site" evidence="6">
    <location>
        <position position="68"/>
    </location>
    <ligand>
        <name>Ca(2+)</name>
        <dbReference type="ChEBI" id="CHEBI:29108"/>
        <label>3</label>
    </ligand>
</feature>
<reference evidence="10" key="1">
    <citation type="submission" date="2025-08" db="UniProtKB">
        <authorList>
            <consortium name="RefSeq"/>
        </authorList>
    </citation>
    <scope>IDENTIFICATION</scope>
</reference>
<keyword evidence="9" id="KW-1185">Reference proteome</keyword>
<comment type="cofactor">
    <cofactor evidence="6">
        <name>Zn(2+)</name>
        <dbReference type="ChEBI" id="CHEBI:29105"/>
    </cofactor>
    <text evidence="6">Binds 2 Zn(2+) ions per subunit.</text>
</comment>
<evidence type="ECO:0000313" key="10">
    <source>
        <dbReference type="RefSeq" id="XP_021803039.1"/>
    </source>
</evidence>
<feature type="active site" evidence="5">
    <location>
        <position position="91"/>
    </location>
</feature>
<feature type="binding site" evidence="6">
    <location>
        <position position="100"/>
    </location>
    <ligand>
        <name>Zn(2+)</name>
        <dbReference type="ChEBI" id="CHEBI:29105"/>
        <label>2</label>
        <note>catalytic</note>
    </ligand>
</feature>
<dbReference type="GO" id="GO:0006508">
    <property type="term" value="P:proteolysis"/>
    <property type="evidence" value="ECO:0007669"/>
    <property type="project" value="UniProtKB-KW"/>
</dbReference>
<dbReference type="GO" id="GO:0008270">
    <property type="term" value="F:zinc ion binding"/>
    <property type="evidence" value="ECO:0007669"/>
    <property type="project" value="InterPro"/>
</dbReference>
<dbReference type="GO" id="GO:0031012">
    <property type="term" value="C:extracellular matrix"/>
    <property type="evidence" value="ECO:0007669"/>
    <property type="project" value="InterPro"/>
</dbReference>
<comment type="cofactor">
    <cofactor evidence="6">
        <name>Ca(2+)</name>
        <dbReference type="ChEBI" id="CHEBI:29108"/>
    </cofactor>
    <text evidence="6">Can bind about 5 Ca(2+) ions per subunit.</text>
</comment>
<accession>A0A6P5RJ84</accession>
<keyword evidence="2 6" id="KW-0479">Metal-binding</keyword>
<feature type="compositionally biased region" description="Basic and acidic residues" evidence="7">
    <location>
        <begin position="158"/>
        <end position="174"/>
    </location>
</feature>
<keyword evidence="1" id="KW-0645">Protease</keyword>
<feature type="binding site" evidence="6">
    <location>
        <position position="94"/>
    </location>
    <ligand>
        <name>Zn(2+)</name>
        <dbReference type="ChEBI" id="CHEBI:29105"/>
        <label>2</label>
        <note>catalytic</note>
    </ligand>
</feature>
<proteinExistence type="predicted"/>
<dbReference type="RefSeq" id="XP_021803039.1">
    <property type="nucleotide sequence ID" value="XM_021947347.1"/>
</dbReference>
<dbReference type="Gene3D" id="3.40.390.10">
    <property type="entry name" value="Collagenase (Catalytic Domain)"/>
    <property type="match status" value="2"/>
</dbReference>
<dbReference type="InterPro" id="IPR021190">
    <property type="entry name" value="Pept_M10A"/>
</dbReference>
<evidence type="ECO:0000256" key="1">
    <source>
        <dbReference type="ARBA" id="ARBA00022670"/>
    </source>
</evidence>
<feature type="region of interest" description="Disordered" evidence="7">
    <location>
        <begin position="153"/>
        <end position="178"/>
    </location>
</feature>
<evidence type="ECO:0000256" key="6">
    <source>
        <dbReference type="PIRSR" id="PIRSR621190-2"/>
    </source>
</evidence>
<dbReference type="Proteomes" id="UP000515124">
    <property type="component" value="Unplaced"/>
</dbReference>
<dbReference type="GO" id="GO:0030198">
    <property type="term" value="P:extracellular matrix organization"/>
    <property type="evidence" value="ECO:0007669"/>
    <property type="project" value="TreeGrafter"/>
</dbReference>
<feature type="binding site" evidence="6">
    <location>
        <position position="41"/>
    </location>
    <ligand>
        <name>Zn(2+)</name>
        <dbReference type="ChEBI" id="CHEBI:29105"/>
        <label>1</label>
    </ligand>
</feature>
<evidence type="ECO:0000256" key="4">
    <source>
        <dbReference type="ARBA" id="ARBA00022833"/>
    </source>
</evidence>
<evidence type="ECO:0000256" key="5">
    <source>
        <dbReference type="PIRSR" id="PIRSR621190-1"/>
    </source>
</evidence>
<dbReference type="GO" id="GO:0004222">
    <property type="term" value="F:metalloendopeptidase activity"/>
    <property type="evidence" value="ECO:0007669"/>
    <property type="project" value="InterPro"/>
</dbReference>
<feature type="binding site" evidence="6">
    <location>
        <position position="39"/>
    </location>
    <ligand>
        <name>Zn(2+)</name>
        <dbReference type="ChEBI" id="CHEBI:29105"/>
        <label>1</label>
    </ligand>
</feature>
<keyword evidence="3" id="KW-0378">Hydrolase</keyword>
<feature type="binding site" evidence="6">
    <location>
        <position position="56"/>
    </location>
    <ligand>
        <name>Zn(2+)</name>
        <dbReference type="ChEBI" id="CHEBI:29105"/>
        <label>1</label>
    </ligand>
</feature>
<feature type="binding site" evidence="6">
    <location>
        <position position="29"/>
    </location>
    <ligand>
        <name>Ca(2+)</name>
        <dbReference type="ChEBI" id="CHEBI:29108"/>
        <label>2</label>
    </ligand>
</feature>
<evidence type="ECO:0000256" key="3">
    <source>
        <dbReference type="ARBA" id="ARBA00022801"/>
    </source>
</evidence>
<keyword evidence="6" id="KW-0106">Calcium</keyword>
<name>A0A6P5RJ84_PRUAV</name>
<feature type="binding site" evidence="6">
    <location>
        <position position="66"/>
    </location>
    <ligand>
        <name>Zn(2+)</name>
        <dbReference type="ChEBI" id="CHEBI:29105"/>
        <label>1</label>
    </ligand>
</feature>